<protein>
    <submittedName>
        <fullName evidence="5">LAM_G_DOMAIN domain-containing protein</fullName>
    </submittedName>
</protein>
<keyword evidence="2" id="KW-0812">Transmembrane</keyword>
<reference evidence="5" key="1">
    <citation type="submission" date="2016-06" db="UniProtKB">
        <authorList>
            <consortium name="WormBaseParasite"/>
        </authorList>
    </citation>
    <scope>IDENTIFICATION</scope>
</reference>
<evidence type="ECO:0000313" key="5">
    <source>
        <dbReference type="WBParaSite" id="GPUH_0001955401-mRNA-1"/>
    </source>
</evidence>
<feature type="transmembrane region" description="Helical" evidence="2">
    <location>
        <begin position="31"/>
        <end position="53"/>
    </location>
</feature>
<reference evidence="3 4" key="2">
    <citation type="submission" date="2018-11" db="EMBL/GenBank/DDBJ databases">
        <authorList>
            <consortium name="Pathogen Informatics"/>
        </authorList>
    </citation>
    <scope>NUCLEOTIDE SEQUENCE [LARGE SCALE GENOMIC DNA]</scope>
</reference>
<gene>
    <name evidence="3" type="ORF">GPUH_LOCUS19529</name>
</gene>
<proteinExistence type="predicted"/>
<keyword evidence="2" id="KW-1133">Transmembrane helix</keyword>
<name>A0A183EEY8_9BILA</name>
<organism evidence="5">
    <name type="scientific">Gongylonema pulchrum</name>
    <dbReference type="NCBI Taxonomy" id="637853"/>
    <lineage>
        <taxon>Eukaryota</taxon>
        <taxon>Metazoa</taxon>
        <taxon>Ecdysozoa</taxon>
        <taxon>Nematoda</taxon>
        <taxon>Chromadorea</taxon>
        <taxon>Rhabditida</taxon>
        <taxon>Spirurina</taxon>
        <taxon>Spiruromorpha</taxon>
        <taxon>Spiruroidea</taxon>
        <taxon>Gongylonematidae</taxon>
        <taxon>Gongylonema</taxon>
    </lineage>
</organism>
<feature type="region of interest" description="Disordered" evidence="1">
    <location>
        <begin position="140"/>
        <end position="174"/>
    </location>
</feature>
<evidence type="ECO:0000256" key="2">
    <source>
        <dbReference type="SAM" id="Phobius"/>
    </source>
</evidence>
<dbReference type="EMBL" id="UYRT01088686">
    <property type="protein sequence ID" value="VDN34029.1"/>
    <property type="molecule type" value="Genomic_DNA"/>
</dbReference>
<evidence type="ECO:0000256" key="1">
    <source>
        <dbReference type="SAM" id="MobiDB-lite"/>
    </source>
</evidence>
<dbReference type="WBParaSite" id="GPUH_0001955401-mRNA-1">
    <property type="protein sequence ID" value="GPUH_0001955401-mRNA-1"/>
    <property type="gene ID" value="GPUH_0001955401"/>
</dbReference>
<accession>A0A183EEY8</accession>
<keyword evidence="4" id="KW-1185">Reference proteome</keyword>
<evidence type="ECO:0000313" key="3">
    <source>
        <dbReference type="EMBL" id="VDN34029.1"/>
    </source>
</evidence>
<feature type="transmembrane region" description="Helical" evidence="2">
    <location>
        <begin position="73"/>
        <end position="92"/>
    </location>
</feature>
<evidence type="ECO:0000313" key="4">
    <source>
        <dbReference type="Proteomes" id="UP000271098"/>
    </source>
</evidence>
<sequence>MFAMTEVTLHGILYVGDSGSHFVFRRGKYSLSFRVFFGISAVTDISVPLQTVVSLERDFAQDVYYNSVHVTLSVDPCFLITCACCFVALLSFRCFKAQSYSPPTYAVPPVEEDWAVLPTAPVHYPQLPHPSNEQRLHDVAPPYPSAPPTTMHNDDDFDEWTEDDDEALSAHPNSQEAETLHEAHFSLRKRICGSAQNVDFSTLLYTSERTFLKAPCRIPP</sequence>
<dbReference type="Proteomes" id="UP000271098">
    <property type="component" value="Unassembled WGS sequence"/>
</dbReference>
<keyword evidence="2" id="KW-0472">Membrane</keyword>
<feature type="compositionally biased region" description="Acidic residues" evidence="1">
    <location>
        <begin position="155"/>
        <end position="167"/>
    </location>
</feature>
<dbReference type="AlphaFoldDB" id="A0A183EEY8"/>